<name>A0A7Y9QYI6_9BURK</name>
<comment type="caution">
    <text evidence="5">The sequence shown here is derived from an EMBL/GenBank/DDBJ whole genome shotgun (WGS) entry which is preliminary data.</text>
</comment>
<comment type="similarity">
    <text evidence="1">Belongs to the leucine-binding protein family.</text>
</comment>
<reference evidence="5 6" key="1">
    <citation type="submission" date="2020-07" db="EMBL/GenBank/DDBJ databases">
        <title>Genomic Encyclopedia of Archaeal and Bacterial Type Strains, Phase II (KMG-II): from individual species to whole genera.</title>
        <authorList>
            <person name="Goeker M."/>
        </authorList>
    </citation>
    <scope>NUCLEOTIDE SEQUENCE [LARGE SCALE GENOMIC DNA]</scope>
    <source>
        <strain evidence="5 6">DSM 21226</strain>
    </source>
</reference>
<dbReference type="SUPFAM" id="SSF53822">
    <property type="entry name" value="Periplasmic binding protein-like I"/>
    <property type="match status" value="1"/>
</dbReference>
<dbReference type="InterPro" id="IPR028081">
    <property type="entry name" value="Leu-bd"/>
</dbReference>
<feature type="domain" description="Leucine-binding protein" evidence="4">
    <location>
        <begin position="31"/>
        <end position="365"/>
    </location>
</feature>
<keyword evidence="6" id="KW-1185">Reference proteome</keyword>
<keyword evidence="2 3" id="KW-0732">Signal</keyword>
<dbReference type="AlphaFoldDB" id="A0A7Y9QYI6"/>
<dbReference type="EMBL" id="JACCFH010000001">
    <property type="protein sequence ID" value="NYG31592.1"/>
    <property type="molecule type" value="Genomic_DNA"/>
</dbReference>
<dbReference type="Proteomes" id="UP000518288">
    <property type="component" value="Unassembled WGS sequence"/>
</dbReference>
<dbReference type="InterPro" id="IPR028082">
    <property type="entry name" value="Peripla_BP_I"/>
</dbReference>
<dbReference type="PANTHER" id="PTHR47235">
    <property type="entry name" value="BLR6548 PROTEIN"/>
    <property type="match status" value="1"/>
</dbReference>
<sequence length="372" mass="39155">MLRRSFVLTSAGAALAWSAGSVRAASDLVLGQSAPLTGPLSPPVLAFNAGAQLAFDTLNARGGVAGRRLRWITADDRGDPALAQAICDKLITEQNATALFGCAGSMSLAAIEPLLRQHGIPALGGLWVADSVRAQCQGAAYFVRASHAQEAAALALHLATVGLQRIGVVHLATPFGEEGLKLIADALATQGLALAGTAAVTPDGATAQEAARKLLALAPQAIVMFINGSQAATVMATAANLRRHPAFYGLSIVSDEDAIRRIGAQARGLAISQVVPYPWSESDRQIADYRALATAAKVPVGYASLEGWLNAQVLIEALQRCRGDFTRSRLHATLKVLQWYVAGMTVNFSRQELSGSRFVELVQLTETGRYLH</sequence>
<dbReference type="RefSeq" id="WP_179632570.1">
    <property type="nucleotide sequence ID" value="NZ_CAXYYM010000060.1"/>
</dbReference>
<evidence type="ECO:0000256" key="2">
    <source>
        <dbReference type="ARBA" id="ARBA00022729"/>
    </source>
</evidence>
<dbReference type="Pfam" id="PF13458">
    <property type="entry name" value="Peripla_BP_6"/>
    <property type="match status" value="1"/>
</dbReference>
<evidence type="ECO:0000256" key="1">
    <source>
        <dbReference type="ARBA" id="ARBA00010062"/>
    </source>
</evidence>
<dbReference type="CDD" id="cd06326">
    <property type="entry name" value="PBP1_ABC_ligand_binding-like"/>
    <property type="match status" value="1"/>
</dbReference>
<feature type="signal peptide" evidence="3">
    <location>
        <begin position="1"/>
        <end position="24"/>
    </location>
</feature>
<proteinExistence type="inferred from homology"/>
<dbReference type="Gene3D" id="3.40.50.2300">
    <property type="match status" value="2"/>
</dbReference>
<gene>
    <name evidence="5" type="ORF">BDD16_000578</name>
</gene>
<dbReference type="PANTHER" id="PTHR47235:SF1">
    <property type="entry name" value="BLR6548 PROTEIN"/>
    <property type="match status" value="1"/>
</dbReference>
<feature type="chain" id="PRO_5030872877" evidence="3">
    <location>
        <begin position="25"/>
        <end position="372"/>
    </location>
</feature>
<accession>A0A7Y9QYI6</accession>
<evidence type="ECO:0000313" key="5">
    <source>
        <dbReference type="EMBL" id="NYG31592.1"/>
    </source>
</evidence>
<evidence type="ECO:0000313" key="6">
    <source>
        <dbReference type="Proteomes" id="UP000518288"/>
    </source>
</evidence>
<protein>
    <submittedName>
        <fullName evidence="5">ABC-type branched-subunit amino acid transport system substrate-binding protein</fullName>
    </submittedName>
</protein>
<evidence type="ECO:0000256" key="3">
    <source>
        <dbReference type="SAM" id="SignalP"/>
    </source>
</evidence>
<organism evidence="5 6">
    <name type="scientific">Sphaerotilus montanus</name>
    <dbReference type="NCBI Taxonomy" id="522889"/>
    <lineage>
        <taxon>Bacteria</taxon>
        <taxon>Pseudomonadati</taxon>
        <taxon>Pseudomonadota</taxon>
        <taxon>Betaproteobacteria</taxon>
        <taxon>Burkholderiales</taxon>
        <taxon>Sphaerotilaceae</taxon>
        <taxon>Sphaerotilus</taxon>
    </lineage>
</organism>
<evidence type="ECO:0000259" key="4">
    <source>
        <dbReference type="Pfam" id="PF13458"/>
    </source>
</evidence>